<comment type="caution">
    <text evidence="1">The sequence shown here is derived from an EMBL/GenBank/DDBJ whole genome shotgun (WGS) entry which is preliminary data.</text>
</comment>
<evidence type="ECO:0000313" key="1">
    <source>
        <dbReference type="EMBL" id="GFY42068.1"/>
    </source>
</evidence>
<protein>
    <submittedName>
        <fullName evidence="1">Uncharacterized protein</fullName>
    </submittedName>
</protein>
<dbReference type="EMBL" id="BMAV01002851">
    <property type="protein sequence ID" value="GFY42068.1"/>
    <property type="molecule type" value="Genomic_DNA"/>
</dbReference>
<sequence>MSSPSPRLHTVWRGGGRLDTSFHPRIYARGQSRSVVTEGGLLMLLQLRLTFPRKTYLPRVERISPGVCMVREPFLVAPRGVDGMVLEVFVVSCRRRDWKRRE</sequence>
<gene>
    <name evidence="1" type="ORF">TNIN_91361</name>
</gene>
<accession>A0A8X6WVH1</accession>
<proteinExistence type="predicted"/>
<evidence type="ECO:0000313" key="2">
    <source>
        <dbReference type="Proteomes" id="UP000886998"/>
    </source>
</evidence>
<name>A0A8X6WVH1_9ARAC</name>
<keyword evidence="2" id="KW-1185">Reference proteome</keyword>
<dbReference type="AlphaFoldDB" id="A0A8X6WVH1"/>
<dbReference type="Proteomes" id="UP000886998">
    <property type="component" value="Unassembled WGS sequence"/>
</dbReference>
<organism evidence="1 2">
    <name type="scientific">Trichonephila inaurata madagascariensis</name>
    <dbReference type="NCBI Taxonomy" id="2747483"/>
    <lineage>
        <taxon>Eukaryota</taxon>
        <taxon>Metazoa</taxon>
        <taxon>Ecdysozoa</taxon>
        <taxon>Arthropoda</taxon>
        <taxon>Chelicerata</taxon>
        <taxon>Arachnida</taxon>
        <taxon>Araneae</taxon>
        <taxon>Araneomorphae</taxon>
        <taxon>Entelegynae</taxon>
        <taxon>Araneoidea</taxon>
        <taxon>Nephilidae</taxon>
        <taxon>Trichonephila</taxon>
        <taxon>Trichonephila inaurata</taxon>
    </lineage>
</organism>
<reference evidence="1" key="1">
    <citation type="submission" date="2020-08" db="EMBL/GenBank/DDBJ databases">
        <title>Multicomponent nature underlies the extraordinary mechanical properties of spider dragline silk.</title>
        <authorList>
            <person name="Kono N."/>
            <person name="Nakamura H."/>
            <person name="Mori M."/>
            <person name="Yoshida Y."/>
            <person name="Ohtoshi R."/>
            <person name="Malay A.D."/>
            <person name="Moran D.A.P."/>
            <person name="Tomita M."/>
            <person name="Numata K."/>
            <person name="Arakawa K."/>
        </authorList>
    </citation>
    <scope>NUCLEOTIDE SEQUENCE</scope>
</reference>